<proteinExistence type="predicted"/>
<gene>
    <name evidence="2" type="ORF">J2W68_001742</name>
</gene>
<protein>
    <submittedName>
        <fullName evidence="2">Uncharacterized protein</fullName>
    </submittedName>
</protein>
<dbReference type="Proteomes" id="UP001256588">
    <property type="component" value="Unassembled WGS sequence"/>
</dbReference>
<accession>A0ABU1XW77</accession>
<reference evidence="2 3" key="1">
    <citation type="submission" date="2023-07" db="EMBL/GenBank/DDBJ databases">
        <title>Sorghum-associated microbial communities from plants grown in Nebraska, USA.</title>
        <authorList>
            <person name="Schachtman D."/>
        </authorList>
    </citation>
    <scope>NUCLEOTIDE SEQUENCE [LARGE SCALE GENOMIC DNA]</scope>
    <source>
        <strain evidence="2 3">4099</strain>
    </source>
</reference>
<keyword evidence="3" id="KW-1185">Reference proteome</keyword>
<name>A0ABU1XW77_9GAMM</name>
<organism evidence="2 3">
    <name type="scientific">Luteimonas terrae</name>
    <dbReference type="NCBI Taxonomy" id="1530191"/>
    <lineage>
        <taxon>Bacteria</taxon>
        <taxon>Pseudomonadati</taxon>
        <taxon>Pseudomonadota</taxon>
        <taxon>Gammaproteobacteria</taxon>
        <taxon>Lysobacterales</taxon>
        <taxon>Lysobacteraceae</taxon>
        <taxon>Luteimonas</taxon>
    </lineage>
</organism>
<dbReference type="EMBL" id="JAVDWO010000006">
    <property type="protein sequence ID" value="MDR7193014.1"/>
    <property type="molecule type" value="Genomic_DNA"/>
</dbReference>
<evidence type="ECO:0000313" key="2">
    <source>
        <dbReference type="EMBL" id="MDR7193014.1"/>
    </source>
</evidence>
<feature type="region of interest" description="Disordered" evidence="1">
    <location>
        <begin position="1"/>
        <end position="23"/>
    </location>
</feature>
<sequence>MDGGVFRARQDAESENPGARDAAGCGRIGETFFFGSVSFGVYQKK</sequence>
<evidence type="ECO:0000313" key="3">
    <source>
        <dbReference type="Proteomes" id="UP001256588"/>
    </source>
</evidence>
<comment type="caution">
    <text evidence="2">The sequence shown here is derived from an EMBL/GenBank/DDBJ whole genome shotgun (WGS) entry which is preliminary data.</text>
</comment>
<evidence type="ECO:0000256" key="1">
    <source>
        <dbReference type="SAM" id="MobiDB-lite"/>
    </source>
</evidence>